<dbReference type="PANTHER" id="PTHR42280">
    <property type="entry name" value="CITG FAMILY PROTEIN"/>
    <property type="match status" value="1"/>
</dbReference>
<evidence type="ECO:0000313" key="3">
    <source>
        <dbReference type="Proteomes" id="UP000053695"/>
    </source>
</evidence>
<dbReference type="Proteomes" id="UP000053695">
    <property type="component" value="Unassembled WGS sequence"/>
</dbReference>
<feature type="transmembrane region" description="Helical" evidence="1">
    <location>
        <begin position="82"/>
        <end position="101"/>
    </location>
</feature>
<proteinExistence type="predicted"/>
<dbReference type="GO" id="GO:0005524">
    <property type="term" value="F:ATP binding"/>
    <property type="evidence" value="ECO:0007669"/>
    <property type="project" value="InterPro"/>
</dbReference>
<keyword evidence="1" id="KW-0812">Transmembrane</keyword>
<keyword evidence="3" id="KW-1185">Reference proteome</keyword>
<evidence type="ECO:0000313" key="2">
    <source>
        <dbReference type="EMBL" id="ENN95750.1"/>
    </source>
</evidence>
<sequence length="293" mass="33610">MDSFDIMKASQIACCLEVSSLKPGNVHRNRDYKDIKYHHFITSGIAFGNIIYLASKDNKNVGYYIKRAVIESKKWSPSNANLGIIILHIPISMASGMLNSFNKNELKRKIKNITKNTTVDDAINFCEAISIIKPNINKPHDGPDITKDDSKREIIERNLTLYDLFKISYSWDNISKEWVDGFNISFEGYEKLKRYYEELEDINLSITKTYLHILSKYPDSLIARKNNIEVAENVSKMAKEVLDNFSLENVIEFDNYLARYGNKLNPGTTADIIASSLMIFLLEKIDKNDTILK</sequence>
<name>N6VPE3_9EURY</name>
<organism evidence="2 3">
    <name type="scientific">Methanocaldococcus villosus KIN24-T80</name>
    <dbReference type="NCBI Taxonomy" id="1069083"/>
    <lineage>
        <taxon>Archaea</taxon>
        <taxon>Methanobacteriati</taxon>
        <taxon>Methanobacteriota</taxon>
        <taxon>Methanomada group</taxon>
        <taxon>Methanococci</taxon>
        <taxon>Methanococcales</taxon>
        <taxon>Methanocaldococcaceae</taxon>
        <taxon>Methanocaldococcus</taxon>
    </lineage>
</organism>
<dbReference type="Gene3D" id="1.10.4200.10">
    <property type="entry name" value="Triphosphoribosyl-dephospho-CoA protein"/>
    <property type="match status" value="1"/>
</dbReference>
<accession>N6VPE3</accession>
<keyword evidence="1" id="KW-0472">Membrane</keyword>
<dbReference type="OrthoDB" id="85890at2157"/>
<dbReference type="EMBL" id="APMM01000049">
    <property type="protein sequence ID" value="ENN95750.1"/>
    <property type="molecule type" value="Genomic_DNA"/>
</dbReference>
<reference evidence="2 3" key="1">
    <citation type="journal article" date="2013" name="Genome Announc.">
        <title>Draft Genome Sequence of a Highly Flagellated, Fast-Swimming Archaeon, Methanocaldococcus villosus Strain KIN24-T80 (DSM 22612).</title>
        <authorList>
            <person name="Thennarasu S."/>
            <person name="Polireddy D."/>
            <person name="Antony A."/>
            <person name="Yada M.R."/>
            <person name="Algarawi S."/>
            <person name="Sivakumar N."/>
        </authorList>
    </citation>
    <scope>NUCLEOTIDE SEQUENCE [LARGE SCALE GENOMIC DNA]</scope>
    <source>
        <strain evidence="2 3">KIN24-T80</strain>
    </source>
</reference>
<dbReference type="PATRIC" id="fig|1069083.5.peg.1188"/>
<dbReference type="STRING" id="1069083.GCA_000371805_00539"/>
<protein>
    <submittedName>
        <fullName evidence="2">Triphosphoribosyl-dephospho-CoA protein</fullName>
    </submittedName>
</protein>
<dbReference type="GO" id="GO:0046917">
    <property type="term" value="F:triphosphoribosyl-dephospho-CoA synthase activity"/>
    <property type="evidence" value="ECO:0007669"/>
    <property type="project" value="InterPro"/>
</dbReference>
<evidence type="ECO:0000256" key="1">
    <source>
        <dbReference type="SAM" id="Phobius"/>
    </source>
</evidence>
<gene>
    <name evidence="2" type="ORF">J422_06100</name>
</gene>
<dbReference type="InterPro" id="IPR002736">
    <property type="entry name" value="CitG"/>
</dbReference>
<feature type="transmembrane region" description="Helical" evidence="1">
    <location>
        <begin position="37"/>
        <end position="54"/>
    </location>
</feature>
<dbReference type="Pfam" id="PF01874">
    <property type="entry name" value="CitG"/>
    <property type="match status" value="1"/>
</dbReference>
<dbReference type="PANTHER" id="PTHR42280:SF1">
    <property type="entry name" value="CITG FAMILY PROTEIN"/>
    <property type="match status" value="1"/>
</dbReference>
<keyword evidence="1" id="KW-1133">Transmembrane helix</keyword>
<dbReference type="RefSeq" id="WP_004593242.1">
    <property type="nucleotide sequence ID" value="NZ_APMM01000049.1"/>
</dbReference>
<dbReference type="AlphaFoldDB" id="N6VPE3"/>
<comment type="caution">
    <text evidence="2">The sequence shown here is derived from an EMBL/GenBank/DDBJ whole genome shotgun (WGS) entry which is preliminary data.</text>
</comment>